<dbReference type="GO" id="GO:0016887">
    <property type="term" value="F:ATP hydrolysis activity"/>
    <property type="evidence" value="ECO:0007669"/>
    <property type="project" value="InterPro"/>
</dbReference>
<feature type="region of interest" description="Disordered" evidence="6">
    <location>
        <begin position="1"/>
        <end position="21"/>
    </location>
</feature>
<evidence type="ECO:0000256" key="6">
    <source>
        <dbReference type="SAM" id="MobiDB-lite"/>
    </source>
</evidence>
<keyword evidence="9" id="KW-1185">Reference proteome</keyword>
<proteinExistence type="inferred from homology"/>
<dbReference type="PROSITE" id="PS00211">
    <property type="entry name" value="ABC_TRANSPORTER_1"/>
    <property type="match status" value="1"/>
</dbReference>
<dbReference type="InterPro" id="IPR051921">
    <property type="entry name" value="ABC_osmolyte_uptake_ATP-bind"/>
</dbReference>
<keyword evidence="4 8" id="KW-0067">ATP-binding</keyword>
<evidence type="ECO:0000256" key="2">
    <source>
        <dbReference type="ARBA" id="ARBA00022448"/>
    </source>
</evidence>
<evidence type="ECO:0000256" key="5">
    <source>
        <dbReference type="ARBA" id="ARBA00023122"/>
    </source>
</evidence>
<name>A0A411YDP8_9ACTN</name>
<evidence type="ECO:0000313" key="8">
    <source>
        <dbReference type="EMBL" id="QBI19310.1"/>
    </source>
</evidence>
<keyword evidence="3" id="KW-0547">Nucleotide-binding</keyword>
<evidence type="ECO:0000259" key="7">
    <source>
        <dbReference type="PROSITE" id="PS50893"/>
    </source>
</evidence>
<dbReference type="PANTHER" id="PTHR43869">
    <property type="entry name" value="GLYCINE BETAINE/PROLINE BETAINE TRANSPORT SYSTEM ATP-BINDING PROTEIN PROV"/>
    <property type="match status" value="1"/>
</dbReference>
<dbReference type="InterPro" id="IPR003439">
    <property type="entry name" value="ABC_transporter-like_ATP-bd"/>
</dbReference>
<evidence type="ECO:0000313" key="9">
    <source>
        <dbReference type="Proteomes" id="UP000291469"/>
    </source>
</evidence>
<dbReference type="RefSeq" id="WP_131154307.1">
    <property type="nucleotide sequence ID" value="NZ_CP036402.1"/>
</dbReference>
<organism evidence="8 9">
    <name type="scientific">Egibacter rhizosphaerae</name>
    <dbReference type="NCBI Taxonomy" id="1670831"/>
    <lineage>
        <taxon>Bacteria</taxon>
        <taxon>Bacillati</taxon>
        <taxon>Actinomycetota</taxon>
        <taxon>Nitriliruptoria</taxon>
        <taxon>Egibacterales</taxon>
        <taxon>Egibacteraceae</taxon>
        <taxon>Egibacter</taxon>
    </lineage>
</organism>
<keyword evidence="5" id="KW-0129">CBS domain</keyword>
<reference evidence="8 9" key="1">
    <citation type="submission" date="2019-01" db="EMBL/GenBank/DDBJ databases">
        <title>Egibacter rhizosphaerae EGI 80759T.</title>
        <authorList>
            <person name="Chen D.-D."/>
            <person name="Tian Y."/>
            <person name="Jiao J.-Y."/>
            <person name="Zhang X.-T."/>
            <person name="Zhang Y.-G."/>
            <person name="Zhang Y."/>
            <person name="Xiao M."/>
            <person name="Shu W.-S."/>
            <person name="Li W.-J."/>
        </authorList>
    </citation>
    <scope>NUCLEOTIDE SEQUENCE [LARGE SCALE GENOMIC DNA]</scope>
    <source>
        <strain evidence="8 9">EGI 80759</strain>
    </source>
</reference>
<evidence type="ECO:0000256" key="3">
    <source>
        <dbReference type="ARBA" id="ARBA00022741"/>
    </source>
</evidence>
<dbReference type="EMBL" id="CP036402">
    <property type="protein sequence ID" value="QBI19310.1"/>
    <property type="molecule type" value="Genomic_DNA"/>
</dbReference>
<evidence type="ECO:0000256" key="1">
    <source>
        <dbReference type="ARBA" id="ARBA00005417"/>
    </source>
</evidence>
<evidence type="ECO:0000256" key="4">
    <source>
        <dbReference type="ARBA" id="ARBA00022840"/>
    </source>
</evidence>
<dbReference type="OrthoDB" id="9802264at2"/>
<dbReference type="InterPro" id="IPR027417">
    <property type="entry name" value="P-loop_NTPase"/>
</dbReference>
<dbReference type="KEGG" id="erz:ER308_06980"/>
<keyword evidence="2" id="KW-0813">Transport</keyword>
<dbReference type="Gene3D" id="3.40.50.300">
    <property type="entry name" value="P-loop containing nucleotide triphosphate hydrolases"/>
    <property type="match status" value="1"/>
</dbReference>
<comment type="similarity">
    <text evidence="1">Belongs to the ABC transporter superfamily.</text>
</comment>
<gene>
    <name evidence="8" type="ORF">ER308_06980</name>
</gene>
<dbReference type="PANTHER" id="PTHR43869:SF1">
    <property type="entry name" value="GLYCINE BETAINE_PROLINE BETAINE TRANSPORT SYSTEM ATP-BINDING PROTEIN PROV"/>
    <property type="match status" value="1"/>
</dbReference>
<dbReference type="InterPro" id="IPR003593">
    <property type="entry name" value="AAA+_ATPase"/>
</dbReference>
<dbReference type="SMART" id="SM00382">
    <property type="entry name" value="AAA"/>
    <property type="match status" value="1"/>
</dbReference>
<dbReference type="CDD" id="cd03294">
    <property type="entry name" value="ABC_Pro_Gly_Betaine"/>
    <property type="match status" value="1"/>
</dbReference>
<dbReference type="GO" id="GO:0005524">
    <property type="term" value="F:ATP binding"/>
    <property type="evidence" value="ECO:0007669"/>
    <property type="project" value="UniProtKB-KW"/>
</dbReference>
<dbReference type="GO" id="GO:0016020">
    <property type="term" value="C:membrane"/>
    <property type="evidence" value="ECO:0007669"/>
    <property type="project" value="InterPro"/>
</dbReference>
<dbReference type="FunFam" id="3.40.50.300:FF:000201">
    <property type="entry name" value="Glycine betaine/L-proline ABC transporter ATP-binding protein"/>
    <property type="match status" value="1"/>
</dbReference>
<dbReference type="InterPro" id="IPR017871">
    <property type="entry name" value="ABC_transporter-like_CS"/>
</dbReference>
<dbReference type="PROSITE" id="PS50893">
    <property type="entry name" value="ABC_TRANSPORTER_2"/>
    <property type="match status" value="1"/>
</dbReference>
<dbReference type="SUPFAM" id="SSF52540">
    <property type="entry name" value="P-loop containing nucleoside triphosphate hydrolases"/>
    <property type="match status" value="1"/>
</dbReference>
<dbReference type="Pfam" id="PF00005">
    <property type="entry name" value="ABC_tran"/>
    <property type="match status" value="1"/>
</dbReference>
<dbReference type="Proteomes" id="UP000291469">
    <property type="component" value="Chromosome"/>
</dbReference>
<accession>A0A411YDP8</accession>
<dbReference type="InterPro" id="IPR005892">
    <property type="entry name" value="Gly-betaine_transp_ATP-bd"/>
</dbReference>
<protein>
    <submittedName>
        <fullName evidence="8">ATP-binding cassette domain-containing protein</fullName>
    </submittedName>
</protein>
<sequence length="368" mass="39659">MSIDQRAATTPPPDPAHGLLPEGTETAIRCRGLWKVFGPRPERIVGSPDADLSRVELLERTGCVVACQEVTFDVGVGEIFVVMGLSGSGKSTLVRCLSRLIEPTAGSVEIAGGSLLDADAAQLRELRRHTISMVFQHFGLLPNRNVRDNIAYGLEIQGVDRATRRGKAEEVIELVGLQGFADRFPDELSGGMKQRVGLARALANDPDILLLDEPFSALDPLIRAEMQEEAIRLQRELGVTMVFITHDLQEALRLGDRVAVMRDGEVVQIGTAAQLLERPADHYVRDFTKEVPRALVLTAGDIATPTDEARPGTTPALEVEATTLLRDCIPAIAGDRPITVTDDGRIVGSLEPQAVLAAIYGGSLPDPS</sequence>
<feature type="domain" description="ABC transporter" evidence="7">
    <location>
        <begin position="52"/>
        <end position="288"/>
    </location>
</feature>
<dbReference type="GO" id="GO:0031460">
    <property type="term" value="P:glycine betaine transport"/>
    <property type="evidence" value="ECO:0007669"/>
    <property type="project" value="InterPro"/>
</dbReference>
<dbReference type="GO" id="GO:0006970">
    <property type="term" value="P:response to osmotic stress"/>
    <property type="evidence" value="ECO:0007669"/>
    <property type="project" value="UniProtKB-ARBA"/>
</dbReference>
<dbReference type="AlphaFoldDB" id="A0A411YDP8"/>
<dbReference type="NCBIfam" id="TIGR01186">
    <property type="entry name" value="proV"/>
    <property type="match status" value="1"/>
</dbReference>